<evidence type="ECO:0000256" key="1">
    <source>
        <dbReference type="ARBA" id="ARBA00023015"/>
    </source>
</evidence>
<evidence type="ECO:0000313" key="6">
    <source>
        <dbReference type="Proteomes" id="UP000518605"/>
    </source>
</evidence>
<dbReference type="InterPro" id="IPR003313">
    <property type="entry name" value="AraC-bd"/>
</dbReference>
<dbReference type="Proteomes" id="UP000518605">
    <property type="component" value="Unassembled WGS sequence"/>
</dbReference>
<evidence type="ECO:0000313" key="5">
    <source>
        <dbReference type="EMBL" id="MBB3153855.1"/>
    </source>
</evidence>
<keyword evidence="6" id="KW-1185">Reference proteome</keyword>
<dbReference type="EMBL" id="JACHXW010000012">
    <property type="protein sequence ID" value="MBB3153855.1"/>
    <property type="molecule type" value="Genomic_DNA"/>
</dbReference>
<dbReference type="InterPro" id="IPR018060">
    <property type="entry name" value="HTH_AraC"/>
</dbReference>
<organism evidence="5 6">
    <name type="scientific">Paenibacillus endophyticus</name>
    <dbReference type="NCBI Taxonomy" id="1294268"/>
    <lineage>
        <taxon>Bacteria</taxon>
        <taxon>Bacillati</taxon>
        <taxon>Bacillota</taxon>
        <taxon>Bacilli</taxon>
        <taxon>Bacillales</taxon>
        <taxon>Paenibacillaceae</taxon>
        <taxon>Paenibacillus</taxon>
    </lineage>
</organism>
<dbReference type="Gene3D" id="1.10.10.60">
    <property type="entry name" value="Homeodomain-like"/>
    <property type="match status" value="2"/>
</dbReference>
<dbReference type="SMART" id="SM00342">
    <property type="entry name" value="HTH_ARAC"/>
    <property type="match status" value="1"/>
</dbReference>
<dbReference type="Pfam" id="PF02311">
    <property type="entry name" value="AraC_binding"/>
    <property type="match status" value="1"/>
</dbReference>
<dbReference type="InterPro" id="IPR009057">
    <property type="entry name" value="Homeodomain-like_sf"/>
</dbReference>
<protein>
    <submittedName>
        <fullName evidence="5">AraC family transcriptional regulator of arabinose operon</fullName>
    </submittedName>
</protein>
<sequence length="271" mass="31104">MSILPLNISIQDIGNVTAGSIVYPPGGRLGPRIQQDVQLVMLYTGEMNIEINGRMVRIGPGHVVLLKPGCEENFTFSRTEETWHRWIAVHINILSEETRQLLDQLPEYLPLTEEMNRLLDLMLNMQRYASAKDPAIISLGLAALFLYPTESRRSLLKKEKHPAIYQVLSQIYEHYMDELTLAELAERVGLSPEHLVRLFKQYEQTTPIAYLWSYRIDRAVELLTSTGLNVTEIAHRCGFKTSHHFARMIKQITGRTASEIRRLSWSGMRKS</sequence>
<evidence type="ECO:0000256" key="3">
    <source>
        <dbReference type="ARBA" id="ARBA00023163"/>
    </source>
</evidence>
<dbReference type="Gene3D" id="2.60.120.10">
    <property type="entry name" value="Jelly Rolls"/>
    <property type="match status" value="1"/>
</dbReference>
<dbReference type="InterPro" id="IPR014710">
    <property type="entry name" value="RmlC-like_jellyroll"/>
</dbReference>
<dbReference type="PANTHER" id="PTHR43280:SF2">
    <property type="entry name" value="HTH-TYPE TRANSCRIPTIONAL REGULATOR EXSA"/>
    <property type="match status" value="1"/>
</dbReference>
<keyword evidence="3" id="KW-0804">Transcription</keyword>
<comment type="caution">
    <text evidence="5">The sequence shown here is derived from an EMBL/GenBank/DDBJ whole genome shotgun (WGS) entry which is preliminary data.</text>
</comment>
<dbReference type="InterPro" id="IPR018062">
    <property type="entry name" value="HTH_AraC-typ_CS"/>
</dbReference>
<gene>
    <name evidence="5" type="ORF">FHS16_003930</name>
</gene>
<dbReference type="PANTHER" id="PTHR43280">
    <property type="entry name" value="ARAC-FAMILY TRANSCRIPTIONAL REGULATOR"/>
    <property type="match status" value="1"/>
</dbReference>
<dbReference type="Pfam" id="PF12833">
    <property type="entry name" value="HTH_18"/>
    <property type="match status" value="1"/>
</dbReference>
<proteinExistence type="predicted"/>
<accession>A0A7W5CAT5</accession>
<dbReference type="RefSeq" id="WP_183566223.1">
    <property type="nucleotide sequence ID" value="NZ_JACHXW010000012.1"/>
</dbReference>
<reference evidence="5 6" key="1">
    <citation type="submission" date="2020-08" db="EMBL/GenBank/DDBJ databases">
        <title>Genomic Encyclopedia of Type Strains, Phase III (KMG-III): the genomes of soil and plant-associated and newly described type strains.</title>
        <authorList>
            <person name="Whitman W."/>
        </authorList>
    </citation>
    <scope>NUCLEOTIDE SEQUENCE [LARGE SCALE GENOMIC DNA]</scope>
    <source>
        <strain evidence="5 6">CECT 8234</strain>
    </source>
</reference>
<dbReference type="AlphaFoldDB" id="A0A7W5CAT5"/>
<keyword evidence="1" id="KW-0805">Transcription regulation</keyword>
<dbReference type="InterPro" id="IPR037923">
    <property type="entry name" value="HTH-like"/>
</dbReference>
<dbReference type="GO" id="GO:0003700">
    <property type="term" value="F:DNA-binding transcription factor activity"/>
    <property type="evidence" value="ECO:0007669"/>
    <property type="project" value="InterPro"/>
</dbReference>
<dbReference type="SUPFAM" id="SSF46689">
    <property type="entry name" value="Homeodomain-like"/>
    <property type="match status" value="2"/>
</dbReference>
<evidence type="ECO:0000256" key="2">
    <source>
        <dbReference type="ARBA" id="ARBA00023125"/>
    </source>
</evidence>
<evidence type="ECO:0000259" key="4">
    <source>
        <dbReference type="PROSITE" id="PS01124"/>
    </source>
</evidence>
<dbReference type="GO" id="GO:0043565">
    <property type="term" value="F:sequence-specific DNA binding"/>
    <property type="evidence" value="ECO:0007669"/>
    <property type="project" value="InterPro"/>
</dbReference>
<dbReference type="SUPFAM" id="SSF51215">
    <property type="entry name" value="Regulatory protein AraC"/>
    <property type="match status" value="1"/>
</dbReference>
<name>A0A7W5CAT5_9BACL</name>
<dbReference type="PROSITE" id="PS01124">
    <property type="entry name" value="HTH_ARAC_FAMILY_2"/>
    <property type="match status" value="1"/>
</dbReference>
<keyword evidence="2" id="KW-0238">DNA-binding</keyword>
<dbReference type="PROSITE" id="PS00041">
    <property type="entry name" value="HTH_ARAC_FAMILY_1"/>
    <property type="match status" value="1"/>
</dbReference>
<feature type="domain" description="HTH araC/xylS-type" evidence="4">
    <location>
        <begin position="165"/>
        <end position="263"/>
    </location>
</feature>